<comment type="cofactor">
    <cofactor evidence="1 8">
        <name>heme</name>
        <dbReference type="ChEBI" id="CHEBI:30413"/>
    </cofactor>
</comment>
<gene>
    <name evidence="11" type="primary">CYP</name>
</gene>
<proteinExistence type="inferred from homology"/>
<evidence type="ECO:0000256" key="3">
    <source>
        <dbReference type="ARBA" id="ARBA00022617"/>
    </source>
</evidence>
<accession>B0FSQ7</accession>
<name>B0FSQ7_TETTH</name>
<evidence type="ECO:0000256" key="5">
    <source>
        <dbReference type="ARBA" id="ARBA00023002"/>
    </source>
</evidence>
<evidence type="ECO:0000256" key="7">
    <source>
        <dbReference type="ARBA" id="ARBA00023033"/>
    </source>
</evidence>
<dbReference type="SUPFAM" id="SSF48264">
    <property type="entry name" value="Cytochrome P450"/>
    <property type="match status" value="1"/>
</dbReference>
<feature type="transmembrane region" description="Helical" evidence="10">
    <location>
        <begin position="312"/>
        <end position="334"/>
    </location>
</feature>
<dbReference type="Gene3D" id="1.10.630.10">
    <property type="entry name" value="Cytochrome P450"/>
    <property type="match status" value="1"/>
</dbReference>
<dbReference type="InterPro" id="IPR002401">
    <property type="entry name" value="Cyt_P450_E_grp-I"/>
</dbReference>
<keyword evidence="6 8" id="KW-0408">Iron</keyword>
<evidence type="ECO:0000256" key="9">
    <source>
        <dbReference type="RuleBase" id="RU000461"/>
    </source>
</evidence>
<dbReference type="PANTHER" id="PTHR24292">
    <property type="entry name" value="CYTOCHROME P450"/>
    <property type="match status" value="1"/>
</dbReference>
<dbReference type="Pfam" id="PF00067">
    <property type="entry name" value="p450"/>
    <property type="match status" value="1"/>
</dbReference>
<dbReference type="InterPro" id="IPR050476">
    <property type="entry name" value="Insect_CytP450_Detox"/>
</dbReference>
<keyword evidence="10" id="KW-1133">Transmembrane helix</keyword>
<evidence type="ECO:0000256" key="8">
    <source>
        <dbReference type="PIRSR" id="PIRSR602401-1"/>
    </source>
</evidence>
<protein>
    <submittedName>
        <fullName evidence="11">Cytochrome P450 monooxygenase CYP5003A1</fullName>
    </submittedName>
</protein>
<dbReference type="GO" id="GO:0020037">
    <property type="term" value="F:heme binding"/>
    <property type="evidence" value="ECO:0007669"/>
    <property type="project" value="InterPro"/>
</dbReference>
<organism evidence="11">
    <name type="scientific">Tetrahymena thermophila</name>
    <dbReference type="NCBI Taxonomy" id="5911"/>
    <lineage>
        <taxon>Eukaryota</taxon>
        <taxon>Sar</taxon>
        <taxon>Alveolata</taxon>
        <taxon>Ciliophora</taxon>
        <taxon>Intramacronucleata</taxon>
        <taxon>Oligohymenophorea</taxon>
        <taxon>Hymenostomatida</taxon>
        <taxon>Tetrahymenina</taxon>
        <taxon>Tetrahymenidae</taxon>
        <taxon>Tetrahymena</taxon>
    </lineage>
</organism>
<dbReference type="GO" id="GO:0016705">
    <property type="term" value="F:oxidoreductase activity, acting on paired donors, with incorporation or reduction of molecular oxygen"/>
    <property type="evidence" value="ECO:0007669"/>
    <property type="project" value="InterPro"/>
</dbReference>
<keyword evidence="4 8" id="KW-0479">Metal-binding</keyword>
<dbReference type="InterPro" id="IPR036396">
    <property type="entry name" value="Cyt_P450_sf"/>
</dbReference>
<dbReference type="PROSITE" id="PS00086">
    <property type="entry name" value="CYTOCHROME_P450"/>
    <property type="match status" value="1"/>
</dbReference>
<keyword evidence="7 9" id="KW-0503">Monooxygenase</keyword>
<dbReference type="InterPro" id="IPR017972">
    <property type="entry name" value="Cyt_P450_CS"/>
</dbReference>
<evidence type="ECO:0000256" key="10">
    <source>
        <dbReference type="SAM" id="Phobius"/>
    </source>
</evidence>
<dbReference type="CDD" id="cd20621">
    <property type="entry name" value="CYP5011A1-like"/>
    <property type="match status" value="1"/>
</dbReference>
<evidence type="ECO:0000313" key="11">
    <source>
        <dbReference type="EMBL" id="ABY59950.1"/>
    </source>
</evidence>
<evidence type="ECO:0000256" key="2">
    <source>
        <dbReference type="ARBA" id="ARBA00010617"/>
    </source>
</evidence>
<keyword evidence="10" id="KW-0812">Transmembrane</keyword>
<dbReference type="PRINTS" id="PR00463">
    <property type="entry name" value="EP450I"/>
</dbReference>
<evidence type="ECO:0000256" key="4">
    <source>
        <dbReference type="ARBA" id="ARBA00022723"/>
    </source>
</evidence>
<dbReference type="GO" id="GO:0005506">
    <property type="term" value="F:iron ion binding"/>
    <property type="evidence" value="ECO:0007669"/>
    <property type="project" value="InterPro"/>
</dbReference>
<keyword evidence="3 8" id="KW-0349">Heme</keyword>
<keyword evidence="5 9" id="KW-0560">Oxidoreductase</keyword>
<reference evidence="11" key="1">
    <citation type="journal article" date="2009" name="BMC Genomics">
        <title>Genome-wide identification and characterization of cytochrome P450 monooxygenase genes in the ciliate Tetrahymena thermophila.</title>
        <authorList>
            <person name="Fu C."/>
            <person name="Xiong J."/>
            <person name="Miao W."/>
        </authorList>
    </citation>
    <scope>NUCLEOTIDE SEQUENCE</scope>
    <source>
        <strain evidence="11">SB210</strain>
    </source>
</reference>
<sequence length="512" mass="60672">MILLIIGLLIFSLFSYFAYLIFVKPYVRNKWYVKQYGKICKPIYYPILGNIKFVRESFKKYGDSLQWIRELLKNDNDVQFLIGYNNIHIVDAQLAKDITLNNLQNIRKDMGMQFGDLLFKQGIVFSEGEKWKKQRQILSHSFSFDVLKNRVSKINNIVKEMINKIQIEEGKPTKIVTECTKITAEVVLRSFFGERFSQQQHKGINLGIYLAQLLLSVFDQTRRLRMLIPSFFFPKFMSKIFADEKYYEVQKNCIEFRQLIEKEVNLRIENYDQNKTQKDFLDILVDEYKLNYSKNDGKVEEYITKESIIHQFIVFFFAGMDTTGNLTGIMLYWVSKRKDIYEKLVQEIKSVFGQNKDPEINDEQLKKLNYCHMFIQECLRYHCPAMLLFTRRAERDFYIGDNILVQKGMQVNISLHGVLRREKYFQNPDEFIPERFSEENKKNINHLAFIPFSSGPKNCIGQHMALIEAKIILVQFILNFDITNNENVPLKMDSNSLYCPVNDELLFLKRKQ</sequence>
<dbReference type="InterPro" id="IPR001128">
    <property type="entry name" value="Cyt_P450"/>
</dbReference>
<dbReference type="GO" id="GO:0004497">
    <property type="term" value="F:monooxygenase activity"/>
    <property type="evidence" value="ECO:0007669"/>
    <property type="project" value="UniProtKB-KW"/>
</dbReference>
<dbReference type="PRINTS" id="PR00385">
    <property type="entry name" value="P450"/>
</dbReference>
<dbReference type="EMBL" id="EU349019">
    <property type="protein sequence ID" value="ABY59950.1"/>
    <property type="molecule type" value="Genomic_DNA"/>
</dbReference>
<dbReference type="PANTHER" id="PTHR24292:SF54">
    <property type="entry name" value="CYP9F3-RELATED"/>
    <property type="match status" value="1"/>
</dbReference>
<evidence type="ECO:0000256" key="1">
    <source>
        <dbReference type="ARBA" id="ARBA00001971"/>
    </source>
</evidence>
<evidence type="ECO:0000256" key="6">
    <source>
        <dbReference type="ARBA" id="ARBA00023004"/>
    </source>
</evidence>
<keyword evidence="10" id="KW-0472">Membrane</keyword>
<feature type="binding site" description="axial binding residue" evidence="8">
    <location>
        <position position="459"/>
    </location>
    <ligand>
        <name>heme</name>
        <dbReference type="ChEBI" id="CHEBI:30413"/>
    </ligand>
    <ligandPart>
        <name>Fe</name>
        <dbReference type="ChEBI" id="CHEBI:18248"/>
    </ligandPart>
</feature>
<dbReference type="AlphaFoldDB" id="B0FSQ7"/>
<comment type="similarity">
    <text evidence="2 9">Belongs to the cytochrome P450 family.</text>
</comment>